<evidence type="ECO:0000256" key="4">
    <source>
        <dbReference type="ARBA" id="ARBA00022679"/>
    </source>
</evidence>
<evidence type="ECO:0000256" key="7">
    <source>
        <dbReference type="SAM" id="Phobius"/>
    </source>
</evidence>
<dbReference type="CDD" id="cd00082">
    <property type="entry name" value="HisKA"/>
    <property type="match status" value="1"/>
</dbReference>
<comment type="catalytic activity">
    <reaction evidence="1">
        <text>ATP + protein L-histidine = ADP + protein N-phospho-L-histidine.</text>
        <dbReference type="EC" id="2.7.13.3"/>
    </reaction>
</comment>
<dbReference type="PANTHER" id="PTHR43711">
    <property type="entry name" value="TWO-COMPONENT HISTIDINE KINASE"/>
    <property type="match status" value="1"/>
</dbReference>
<dbReference type="PROSITE" id="PS50109">
    <property type="entry name" value="HIS_KIN"/>
    <property type="match status" value="1"/>
</dbReference>
<dbReference type="SUPFAM" id="SSF55874">
    <property type="entry name" value="ATPase domain of HSP90 chaperone/DNA topoisomerase II/histidine kinase"/>
    <property type="match status" value="1"/>
</dbReference>
<dbReference type="FunFam" id="3.30.565.10:FF:000006">
    <property type="entry name" value="Sensor histidine kinase WalK"/>
    <property type="match status" value="1"/>
</dbReference>
<protein>
    <recommendedName>
        <fullName evidence="2">histidine kinase</fullName>
        <ecNumber evidence="2">2.7.13.3</ecNumber>
    </recommendedName>
</protein>
<keyword evidence="3" id="KW-0597">Phosphoprotein</keyword>
<dbReference type="InterPro" id="IPR003594">
    <property type="entry name" value="HATPase_dom"/>
</dbReference>
<dbReference type="Gene3D" id="1.10.287.130">
    <property type="match status" value="1"/>
</dbReference>
<dbReference type="Proteomes" id="UP000629596">
    <property type="component" value="Unassembled WGS sequence"/>
</dbReference>
<dbReference type="InterPro" id="IPR011990">
    <property type="entry name" value="TPR-like_helical_dom_sf"/>
</dbReference>
<dbReference type="PRINTS" id="PR00344">
    <property type="entry name" value="BCTRLSENSOR"/>
</dbReference>
<evidence type="ECO:0000256" key="1">
    <source>
        <dbReference type="ARBA" id="ARBA00000085"/>
    </source>
</evidence>
<dbReference type="PANTHER" id="PTHR43711:SF31">
    <property type="entry name" value="HISTIDINE KINASE"/>
    <property type="match status" value="1"/>
</dbReference>
<dbReference type="InterPro" id="IPR005467">
    <property type="entry name" value="His_kinase_dom"/>
</dbReference>
<dbReference type="AlphaFoldDB" id="A0A3D8HB00"/>
<dbReference type="EMBL" id="QREV01000047">
    <property type="protein sequence ID" value="RDU48144.1"/>
    <property type="molecule type" value="Genomic_DNA"/>
</dbReference>
<proteinExistence type="predicted"/>
<evidence type="ECO:0000313" key="10">
    <source>
        <dbReference type="EMBL" id="RDU48144.1"/>
    </source>
</evidence>
<keyword evidence="6" id="KW-0902">Two-component regulatory system</keyword>
<dbReference type="Gene3D" id="1.25.40.10">
    <property type="entry name" value="Tetratricopeptide repeat domain"/>
    <property type="match status" value="1"/>
</dbReference>
<dbReference type="Pfam" id="PF00512">
    <property type="entry name" value="HisKA"/>
    <property type="match status" value="1"/>
</dbReference>
<dbReference type="InterPro" id="IPR003661">
    <property type="entry name" value="HisK_dim/P_dom"/>
</dbReference>
<dbReference type="SMART" id="SM00388">
    <property type="entry name" value="HisKA"/>
    <property type="match status" value="1"/>
</dbReference>
<evidence type="ECO:0000256" key="6">
    <source>
        <dbReference type="ARBA" id="ARBA00023012"/>
    </source>
</evidence>
<evidence type="ECO:0000313" key="12">
    <source>
        <dbReference type="Proteomes" id="UP000629596"/>
    </source>
</evidence>
<sequence length="655" mass="75613">MKKHLLGVILILLGNICCINRVFPANRQSVTDMDTVFLQQMYDSVVRHVEYADRLTYTKHFLDEARKRQNAHYEATALFLLVRYYYSSEIDSMVYYMQQAIPLLYEQNRLEEMFRMKAWYAYVLVRAKSNKEALDSINSLKRLSVELDYPDGADMANQALADYYLSNNLDKEGLALYEEVLAGMVMRNAPLVKRVNIIRQLLNKSSDMNKKLEYLNMLKGYLDQCDAEGIEQLDDENPIYALKYIMNRSYAQAYISLGQYDMALTHIQRAEAIFKKYKMGNRVLEVKTLYAHFYKHTGDYDKAIALYDELYEHYKQANFMSSCIDLLANKAGLLMEAKRYQDAAVTYRQYALLNDSLSSTKYYKELADMRTQHNVDKLELANKQMEMEALKGRTQLLYLWIGVGALVLLCCLLIFLVHLHRRHGAQLKKAKEKAEESDQLKSAFLANMNHEIRTPLNAIVGFSQVLIDEEDPEMRRQFAGIIQNNNDLLQRLISDVLDISKIESNTISLSYEEHDLPALMDEIYNVIHMRMPEGVELQLAECPPCVLYTDRNRLTQVLTNLLTNAIKHTEEGYIRFGYDLTDSEVCFFVQDTGEGIPQEQLDHIFSRFVQLDDWSKGVGLGLAICKGLLEKMGGTISVTSKVGEGSVFYVKLQRR</sequence>
<reference evidence="9 12" key="2">
    <citation type="submission" date="2020-08" db="EMBL/GenBank/DDBJ databases">
        <title>Genome public.</title>
        <authorList>
            <person name="Liu C."/>
            <person name="Sun Q."/>
        </authorList>
    </citation>
    <scope>NUCLEOTIDE SEQUENCE [LARGE SCALE GENOMIC DNA]</scope>
    <source>
        <strain evidence="9 12">426_9</strain>
    </source>
</reference>
<dbReference type="RefSeq" id="WP_115500630.1">
    <property type="nucleotide sequence ID" value="NZ_JACRTI010000047.1"/>
</dbReference>
<keyword evidence="4" id="KW-0808">Transferase</keyword>
<evidence type="ECO:0000313" key="9">
    <source>
        <dbReference type="EMBL" id="MBC8603141.1"/>
    </source>
</evidence>
<evidence type="ECO:0000313" key="11">
    <source>
        <dbReference type="Proteomes" id="UP000256321"/>
    </source>
</evidence>
<keyword evidence="12" id="KW-1185">Reference proteome</keyword>
<feature type="domain" description="Histidine kinase" evidence="8">
    <location>
        <begin position="447"/>
        <end position="655"/>
    </location>
</feature>
<dbReference type="SUPFAM" id="SSF48452">
    <property type="entry name" value="TPR-like"/>
    <property type="match status" value="1"/>
</dbReference>
<keyword evidence="7" id="KW-0472">Membrane</keyword>
<dbReference type="Pfam" id="PF13424">
    <property type="entry name" value="TPR_12"/>
    <property type="match status" value="1"/>
</dbReference>
<keyword evidence="5 10" id="KW-0418">Kinase</keyword>
<gene>
    <name evidence="10" type="ORF">DWU89_15995</name>
    <name evidence="9" type="ORF">H8784_15620</name>
</gene>
<dbReference type="InterPro" id="IPR036097">
    <property type="entry name" value="HisK_dim/P_sf"/>
</dbReference>
<dbReference type="InterPro" id="IPR004358">
    <property type="entry name" value="Sig_transdc_His_kin-like_C"/>
</dbReference>
<accession>A0A3D8HB00</accession>
<dbReference type="Gene3D" id="3.30.565.10">
    <property type="entry name" value="Histidine kinase-like ATPase, C-terminal domain"/>
    <property type="match status" value="1"/>
</dbReference>
<dbReference type="EC" id="2.7.13.3" evidence="2"/>
<dbReference type="Pfam" id="PF02518">
    <property type="entry name" value="HATPase_c"/>
    <property type="match status" value="1"/>
</dbReference>
<dbReference type="EMBL" id="JACRTI010000047">
    <property type="protein sequence ID" value="MBC8603141.1"/>
    <property type="molecule type" value="Genomic_DNA"/>
</dbReference>
<reference evidence="10 11" key="1">
    <citation type="submission" date="2018-07" db="EMBL/GenBank/DDBJ databases">
        <title>Parabacteroides acidifaciens nov. sp., isolated from human feces.</title>
        <authorList>
            <person name="Wang Y.J."/>
        </authorList>
    </citation>
    <scope>NUCLEOTIDE SEQUENCE [LARGE SCALE GENOMIC DNA]</scope>
    <source>
        <strain evidence="10 11">426-9</strain>
    </source>
</reference>
<keyword evidence="7" id="KW-1133">Transmembrane helix</keyword>
<comment type="caution">
    <text evidence="10">The sequence shown here is derived from an EMBL/GenBank/DDBJ whole genome shotgun (WGS) entry which is preliminary data.</text>
</comment>
<dbReference type="SUPFAM" id="SSF47384">
    <property type="entry name" value="Homodimeric domain of signal transducing histidine kinase"/>
    <property type="match status" value="1"/>
</dbReference>
<evidence type="ECO:0000256" key="5">
    <source>
        <dbReference type="ARBA" id="ARBA00022777"/>
    </source>
</evidence>
<keyword evidence="7" id="KW-0812">Transmembrane</keyword>
<evidence type="ECO:0000256" key="3">
    <source>
        <dbReference type="ARBA" id="ARBA00022553"/>
    </source>
</evidence>
<feature type="transmembrane region" description="Helical" evidence="7">
    <location>
        <begin position="397"/>
        <end position="419"/>
    </location>
</feature>
<dbReference type="InterPro" id="IPR050736">
    <property type="entry name" value="Sensor_HK_Regulatory"/>
</dbReference>
<dbReference type="SMART" id="SM00387">
    <property type="entry name" value="HATPase_c"/>
    <property type="match status" value="1"/>
</dbReference>
<dbReference type="InterPro" id="IPR036890">
    <property type="entry name" value="HATPase_C_sf"/>
</dbReference>
<name>A0A3D8HB00_9BACT</name>
<organism evidence="10 11">
    <name type="scientific">Parabacteroides acidifaciens</name>
    <dbReference type="NCBI Taxonomy" id="2290935"/>
    <lineage>
        <taxon>Bacteria</taxon>
        <taxon>Pseudomonadati</taxon>
        <taxon>Bacteroidota</taxon>
        <taxon>Bacteroidia</taxon>
        <taxon>Bacteroidales</taxon>
        <taxon>Tannerellaceae</taxon>
        <taxon>Parabacteroides</taxon>
    </lineage>
</organism>
<evidence type="ECO:0000259" key="8">
    <source>
        <dbReference type="PROSITE" id="PS50109"/>
    </source>
</evidence>
<dbReference type="Proteomes" id="UP000256321">
    <property type="component" value="Unassembled WGS sequence"/>
</dbReference>
<dbReference type="GO" id="GO:0000155">
    <property type="term" value="F:phosphorelay sensor kinase activity"/>
    <property type="evidence" value="ECO:0007669"/>
    <property type="project" value="InterPro"/>
</dbReference>
<evidence type="ECO:0000256" key="2">
    <source>
        <dbReference type="ARBA" id="ARBA00012438"/>
    </source>
</evidence>